<feature type="signal peptide" evidence="2">
    <location>
        <begin position="1"/>
        <end position="38"/>
    </location>
</feature>
<keyword evidence="4" id="KW-1185">Reference proteome</keyword>
<dbReference type="PANTHER" id="PTHR39142:SF1">
    <property type="entry name" value="AEL197CP"/>
    <property type="match status" value="1"/>
</dbReference>
<protein>
    <submittedName>
        <fullName evidence="3">Uncharacterized protein</fullName>
    </submittedName>
</protein>
<evidence type="ECO:0000313" key="4">
    <source>
        <dbReference type="Proteomes" id="UP000606974"/>
    </source>
</evidence>
<dbReference type="GO" id="GO:0098703">
    <property type="term" value="P:calcium ion import across plasma membrane"/>
    <property type="evidence" value="ECO:0007669"/>
    <property type="project" value="InterPro"/>
</dbReference>
<evidence type="ECO:0000256" key="2">
    <source>
        <dbReference type="SAM" id="SignalP"/>
    </source>
</evidence>
<organism evidence="3 4">
    <name type="scientific">Endocarpon pusillum</name>
    <dbReference type="NCBI Taxonomy" id="364733"/>
    <lineage>
        <taxon>Eukaryota</taxon>
        <taxon>Fungi</taxon>
        <taxon>Dikarya</taxon>
        <taxon>Ascomycota</taxon>
        <taxon>Pezizomycotina</taxon>
        <taxon>Eurotiomycetes</taxon>
        <taxon>Chaetothyriomycetidae</taxon>
        <taxon>Verrucariales</taxon>
        <taxon>Verrucariaceae</taxon>
        <taxon>Endocarpon</taxon>
    </lineage>
</organism>
<keyword evidence="2" id="KW-0732">Signal</keyword>
<dbReference type="OrthoDB" id="5405745at2759"/>
<name>A0A8H7E2V2_9EURO</name>
<dbReference type="AlphaFoldDB" id="A0A8H7E2V2"/>
<evidence type="ECO:0000313" key="3">
    <source>
        <dbReference type="EMBL" id="KAF7508494.1"/>
    </source>
</evidence>
<dbReference type="PANTHER" id="PTHR39142">
    <property type="entry name" value="MID1P"/>
    <property type="match status" value="1"/>
</dbReference>
<dbReference type="EMBL" id="JAACFV010000053">
    <property type="protein sequence ID" value="KAF7508494.1"/>
    <property type="molecule type" value="Genomic_DNA"/>
</dbReference>
<sequence length="646" mass="69927">MHFPKLTPLQSRLAATLAASALLVILFFSLTSPQFAYAAELDPRIPPDHNHPIALDFCGTMMEMEEEEERAALDWEPYTSSVREDLVRRAPSGVFALSNNDPQSMDIGAGLTQNWVFPKEVIAGPPGVIGPGLPSEDITEDETAQTRSELRKRKESKTVHITLNTCMQPALNTSAYPADVGGGSPPQLQLWVSQSSSLTHPGPGTRDNPDQQNFDFDGGFAMFEVDTAEDVYVGVSAPNTTSWTGTWNYEIAASIDAPFHTTDDNRANLFFVDGDNHAVLLVTNDTTQSNSTSEIYNQWMTIAPPYGVFAHNQNDSTILGVQKSFCGLKNQAQIMANIQGANSQNVAGMVNRGLGGKPKEQFYITELKVSSAYYGFLAMEGNSTASGAGVVGGGGKVWKAMNFRTKAESNCALLYNLTFCSEVAYAVPSNPDIFDPSTGVPALAARYDSNAASLYQNFDYSLQQVACKTSSVQQYSLARTCDDCARAYKTWLCAVTIPRCEDFSSTKSYLMPRNTAAEFVNGSSLSNLTDLYNPANITAWQSAVASNSSRNPIIDSDIRPGPYKEVLPCEDLCYDLIQSCPASLGFGCPLEGRGLNVSYGKRSGGTGEITCSYLGAAYYPSEGGRFVTGLKVGVFMFVFWSVVLGL</sequence>
<feature type="region of interest" description="Disordered" evidence="1">
    <location>
        <begin position="129"/>
        <end position="155"/>
    </location>
</feature>
<dbReference type="Proteomes" id="UP000606974">
    <property type="component" value="Unassembled WGS sequence"/>
</dbReference>
<dbReference type="GO" id="GO:0005262">
    <property type="term" value="F:calcium channel activity"/>
    <property type="evidence" value="ECO:0007669"/>
    <property type="project" value="InterPro"/>
</dbReference>
<evidence type="ECO:0000256" key="1">
    <source>
        <dbReference type="SAM" id="MobiDB-lite"/>
    </source>
</evidence>
<feature type="region of interest" description="Disordered" evidence="1">
    <location>
        <begin position="194"/>
        <end position="213"/>
    </location>
</feature>
<dbReference type="InterPro" id="IPR024338">
    <property type="entry name" value="MID1/Yam8"/>
</dbReference>
<comment type="caution">
    <text evidence="3">The sequence shown here is derived from an EMBL/GenBank/DDBJ whole genome shotgun (WGS) entry which is preliminary data.</text>
</comment>
<gene>
    <name evidence="3" type="ORF">GJ744_009207</name>
</gene>
<dbReference type="Pfam" id="PF12929">
    <property type="entry name" value="Mid1"/>
    <property type="match status" value="1"/>
</dbReference>
<reference evidence="3" key="1">
    <citation type="submission" date="2020-02" db="EMBL/GenBank/DDBJ databases">
        <authorList>
            <person name="Palmer J.M."/>
        </authorList>
    </citation>
    <scope>NUCLEOTIDE SEQUENCE</scope>
    <source>
        <strain evidence="3">EPUS1.4</strain>
        <tissue evidence="3">Thallus</tissue>
    </source>
</reference>
<proteinExistence type="predicted"/>
<feature type="chain" id="PRO_5034244799" evidence="2">
    <location>
        <begin position="39"/>
        <end position="646"/>
    </location>
</feature>
<accession>A0A8H7E2V2</accession>